<evidence type="ECO:0000313" key="2">
    <source>
        <dbReference type="EMBL" id="GHA01412.1"/>
    </source>
</evidence>
<evidence type="ECO:0000313" key="3">
    <source>
        <dbReference type="Proteomes" id="UP000614811"/>
    </source>
</evidence>
<dbReference type="AlphaFoldDB" id="A0A918RMZ4"/>
<sequence>MNTILRIVVFSLLLAVLPRMSNAAEACGRSFSDVVERHLAAVKTRDLVTYMQTLAPRDDQLMILPNGARLRSTSAIESMHREWFADSTWQFNTREVRRDVRDHWGIVVYEVSVDRPNKPGDPFLLSMLFAPESDGCWYLQHDQNTLLPTE</sequence>
<dbReference type="SUPFAM" id="SSF54427">
    <property type="entry name" value="NTF2-like"/>
    <property type="match status" value="1"/>
</dbReference>
<keyword evidence="1" id="KW-0732">Signal</keyword>
<proteinExistence type="predicted"/>
<comment type="caution">
    <text evidence="2">The sequence shown here is derived from an EMBL/GenBank/DDBJ whole genome shotgun (WGS) entry which is preliminary data.</text>
</comment>
<dbReference type="Proteomes" id="UP000614811">
    <property type="component" value="Unassembled WGS sequence"/>
</dbReference>
<feature type="chain" id="PRO_5038036754" description="Nuclear transport factor 2 family protein" evidence="1">
    <location>
        <begin position="24"/>
        <end position="150"/>
    </location>
</feature>
<protein>
    <recommendedName>
        <fullName evidence="4">Nuclear transport factor 2 family protein</fullName>
    </recommendedName>
</protein>
<reference evidence="2" key="2">
    <citation type="submission" date="2020-09" db="EMBL/GenBank/DDBJ databases">
        <authorList>
            <person name="Sun Q."/>
            <person name="Kim S."/>
        </authorList>
    </citation>
    <scope>NUCLEOTIDE SEQUENCE</scope>
    <source>
        <strain evidence="2">KCTC 12711</strain>
    </source>
</reference>
<dbReference type="Gene3D" id="3.10.450.50">
    <property type="match status" value="1"/>
</dbReference>
<feature type="signal peptide" evidence="1">
    <location>
        <begin position="1"/>
        <end position="23"/>
    </location>
</feature>
<evidence type="ECO:0000256" key="1">
    <source>
        <dbReference type="SAM" id="SignalP"/>
    </source>
</evidence>
<dbReference type="RefSeq" id="WP_189398718.1">
    <property type="nucleotide sequence ID" value="NZ_BMXA01000001.1"/>
</dbReference>
<evidence type="ECO:0008006" key="4">
    <source>
        <dbReference type="Google" id="ProtNLM"/>
    </source>
</evidence>
<gene>
    <name evidence="2" type="ORF">GCM10008090_08190</name>
</gene>
<name>A0A918RMZ4_9GAMM</name>
<dbReference type="EMBL" id="BMXA01000001">
    <property type="protein sequence ID" value="GHA01412.1"/>
    <property type="molecule type" value="Genomic_DNA"/>
</dbReference>
<reference evidence="2" key="1">
    <citation type="journal article" date="2014" name="Int. J. Syst. Evol. Microbiol.">
        <title>Complete genome sequence of Corynebacterium casei LMG S-19264T (=DSM 44701T), isolated from a smear-ripened cheese.</title>
        <authorList>
            <consortium name="US DOE Joint Genome Institute (JGI-PGF)"/>
            <person name="Walter F."/>
            <person name="Albersmeier A."/>
            <person name="Kalinowski J."/>
            <person name="Ruckert C."/>
        </authorList>
    </citation>
    <scope>NUCLEOTIDE SEQUENCE</scope>
    <source>
        <strain evidence="2">KCTC 12711</strain>
    </source>
</reference>
<keyword evidence="3" id="KW-1185">Reference proteome</keyword>
<organism evidence="2 3">
    <name type="scientific">Arenicella chitinivorans</name>
    <dbReference type="NCBI Taxonomy" id="1329800"/>
    <lineage>
        <taxon>Bacteria</taxon>
        <taxon>Pseudomonadati</taxon>
        <taxon>Pseudomonadota</taxon>
        <taxon>Gammaproteobacteria</taxon>
        <taxon>Arenicellales</taxon>
        <taxon>Arenicellaceae</taxon>
        <taxon>Arenicella</taxon>
    </lineage>
</organism>
<dbReference type="InterPro" id="IPR032710">
    <property type="entry name" value="NTF2-like_dom_sf"/>
</dbReference>
<accession>A0A918RMZ4</accession>